<evidence type="ECO:0000256" key="10">
    <source>
        <dbReference type="ARBA" id="ARBA00023235"/>
    </source>
</evidence>
<keyword evidence="9" id="KW-0299">Galactose metabolism</keyword>
<keyword evidence="16" id="KW-1185">Reference proteome</keyword>
<dbReference type="InterPro" id="IPR016040">
    <property type="entry name" value="NAD(P)-bd_dom"/>
</dbReference>
<dbReference type="Gene3D" id="3.40.50.720">
    <property type="entry name" value="NAD(P)-binding Rossmann-like Domain"/>
    <property type="match status" value="1"/>
</dbReference>
<dbReference type="GO" id="GO:0005829">
    <property type="term" value="C:cytosol"/>
    <property type="evidence" value="ECO:0007669"/>
    <property type="project" value="TreeGrafter"/>
</dbReference>
<comment type="catalytic activity">
    <reaction evidence="2">
        <text>UDP-alpha-D-glucose = UDP-alpha-D-galactose</text>
        <dbReference type="Rhea" id="RHEA:22168"/>
        <dbReference type="ChEBI" id="CHEBI:58885"/>
        <dbReference type="ChEBI" id="CHEBI:66914"/>
        <dbReference type="EC" id="5.1.3.2"/>
    </reaction>
</comment>
<feature type="domain" description="NAD(P)-binding" evidence="13">
    <location>
        <begin position="8"/>
        <end position="340"/>
    </location>
</feature>
<evidence type="ECO:0000313" key="16">
    <source>
        <dbReference type="Proteomes" id="UP000070412"/>
    </source>
</evidence>
<sequence>MESQKLILVTGGAGYVGSHCLIELLSNGFDAVVIDNCSNSIQLGQQSMPESLLRIEKLTGRKLIAFYKLDINDQACLERIFIEHRFDAVMHFAALKSVAESCRMPLKYYRNNVGGTMVLLDVMEKFSVKKLIFSSSATVYGRPEYLPIDENHRTGTELTSSYGRTKYFIEEILKDLSHSDPDWSIVSLRYFNPVGAHESGEIGEDPLGVPNNLMPFISQVAVGRRPYLKVFGNDFKTADGTGVRDYIHIMDLARGHLMALKMIVEEETKNTKGWNVFNFGAGRGYSVLDVLKAFETSTKVRIAFKFCDRRDGDVDELWARIIKVRERFNWQPRFDLDAMCLHSWKWQNNYPFGYRTSQRRIESIPNNIDRSLNEEKSNLDEDDNSELLSIRYDHYQDETSNFNQEKNSCFSNNNIDSNKNSHCNHNGNKERNHLKNNQELLKTKFFNKKLKCFQFEVNNNEEDIV</sequence>
<evidence type="ECO:0000256" key="5">
    <source>
        <dbReference type="ARBA" id="ARBA00004947"/>
    </source>
</evidence>
<name>A0A834VBW2_SARSC</name>
<comment type="function">
    <text evidence="4">Catalyzes two distinct but analogous reactions: the reversible epimerization of UDP-glucose to UDP-galactose and the reversible epimerization of UDP-N-acetylglucosamine to UDP-N-acetylgalactosamine. The reaction with UDP-Gal plays a critical role in the Leloir pathway of galactose catabolism in which galactose is converted to the glycolytic intermediate glucose 6-phosphate. It contributes to the catabolism of dietary galactose and enables the endogenous biosynthesis of both UDP-Gal and UDP-GalNAc when exogenous sources are limited. Both UDP-sugar interconversions are important in the synthesis of glycoproteins and glycolipids.</text>
</comment>
<proteinExistence type="predicted"/>
<evidence type="ECO:0000313" key="14">
    <source>
        <dbReference type="EMBL" id="KAF7489644.1"/>
    </source>
</evidence>
<dbReference type="PANTHER" id="PTHR43725:SF47">
    <property type="entry name" value="UDP-GLUCOSE 4-EPIMERASE"/>
    <property type="match status" value="1"/>
</dbReference>
<reference evidence="14" key="2">
    <citation type="submission" date="2020-01" db="EMBL/GenBank/DDBJ databases">
        <authorList>
            <person name="Korhonen P.K.K."/>
            <person name="Guangxu M.G."/>
            <person name="Wang T.W."/>
            <person name="Stroehlein A.J.S."/>
            <person name="Young N.D."/>
            <person name="Ang C.-S.A."/>
            <person name="Fernando D.W.F."/>
            <person name="Lu H.L."/>
            <person name="Taylor S.T."/>
            <person name="Ehtesham M.E.M."/>
            <person name="Najaraj S.H.N."/>
            <person name="Harsha G.H.G."/>
            <person name="Madugundu A.M."/>
            <person name="Renuse S.R."/>
            <person name="Holt D.H."/>
            <person name="Pandey A.P."/>
            <person name="Papenfuss A.P."/>
            <person name="Gasser R.B.G."/>
            <person name="Fischer K.F."/>
        </authorList>
    </citation>
    <scope>NUCLEOTIDE SEQUENCE</scope>
    <source>
        <strain evidence="14">SSS_KF_BRIS2020</strain>
    </source>
</reference>
<evidence type="ECO:0000256" key="9">
    <source>
        <dbReference type="ARBA" id="ARBA00023144"/>
    </source>
</evidence>
<protein>
    <recommendedName>
        <fullName evidence="11">UDP-N-acetylglucosamine 4-epimerase</fullName>
        <ecNumber evidence="7">5.1.3.2</ecNumber>
        <ecNumber evidence="6">5.1.3.7</ecNumber>
    </recommendedName>
</protein>
<dbReference type="Proteomes" id="UP000070412">
    <property type="component" value="Unassembled WGS sequence"/>
</dbReference>
<evidence type="ECO:0000256" key="8">
    <source>
        <dbReference type="ARBA" id="ARBA00023027"/>
    </source>
</evidence>
<reference evidence="15" key="3">
    <citation type="submission" date="2022-06" db="UniProtKB">
        <authorList>
            <consortium name="EnsemblMetazoa"/>
        </authorList>
    </citation>
    <scope>IDENTIFICATION</scope>
</reference>
<dbReference type="SUPFAM" id="SSF51735">
    <property type="entry name" value="NAD(P)-binding Rossmann-fold domains"/>
    <property type="match status" value="1"/>
</dbReference>
<dbReference type="GO" id="GO:0033499">
    <property type="term" value="P:galactose catabolic process via UDP-galactose, Leloir pathway"/>
    <property type="evidence" value="ECO:0007669"/>
    <property type="project" value="TreeGrafter"/>
</dbReference>
<feature type="region of interest" description="Disordered" evidence="12">
    <location>
        <begin position="411"/>
        <end position="431"/>
    </location>
</feature>
<evidence type="ECO:0000256" key="4">
    <source>
        <dbReference type="ARBA" id="ARBA00002760"/>
    </source>
</evidence>
<dbReference type="EC" id="5.1.3.2" evidence="7"/>
<evidence type="ECO:0000256" key="6">
    <source>
        <dbReference type="ARBA" id="ARBA00013175"/>
    </source>
</evidence>
<dbReference type="AlphaFoldDB" id="A0A834VBW2"/>
<evidence type="ECO:0000256" key="2">
    <source>
        <dbReference type="ARBA" id="ARBA00000083"/>
    </source>
</evidence>
<keyword evidence="10" id="KW-0413">Isomerase</keyword>
<evidence type="ECO:0000256" key="11">
    <source>
        <dbReference type="ARBA" id="ARBA00031827"/>
    </source>
</evidence>
<dbReference type="CDD" id="cd05247">
    <property type="entry name" value="UDP_G4E_1_SDR_e"/>
    <property type="match status" value="1"/>
</dbReference>
<dbReference type="GO" id="GO:0003974">
    <property type="term" value="F:UDP-N-acetylglucosamine 4-epimerase activity"/>
    <property type="evidence" value="ECO:0007669"/>
    <property type="project" value="UniProtKB-EC"/>
</dbReference>
<dbReference type="NCBIfam" id="NF007956">
    <property type="entry name" value="PRK10675.1"/>
    <property type="match status" value="1"/>
</dbReference>
<dbReference type="EnsemblMetazoa" id="SSS_6454s_mrna">
    <property type="protein sequence ID" value="KAF7489644.1"/>
    <property type="gene ID" value="SSS_6454"/>
</dbReference>
<feature type="compositionally biased region" description="Polar residues" evidence="12">
    <location>
        <begin position="411"/>
        <end position="426"/>
    </location>
</feature>
<gene>
    <name evidence="14" type="ORF">SSS_6454</name>
</gene>
<dbReference type="Pfam" id="PF16363">
    <property type="entry name" value="GDP_Man_Dehyd"/>
    <property type="match status" value="1"/>
</dbReference>
<keyword evidence="9" id="KW-0119">Carbohydrate metabolism</keyword>
<dbReference type="OrthoDB" id="9402762at2759"/>
<dbReference type="EC" id="5.1.3.7" evidence="6"/>
<dbReference type="EMBL" id="WVUK01000064">
    <property type="protein sequence ID" value="KAF7489644.1"/>
    <property type="molecule type" value="Genomic_DNA"/>
</dbReference>
<comment type="cofactor">
    <cofactor evidence="3">
        <name>NAD(+)</name>
        <dbReference type="ChEBI" id="CHEBI:57540"/>
    </cofactor>
</comment>
<evidence type="ECO:0000256" key="12">
    <source>
        <dbReference type="SAM" id="MobiDB-lite"/>
    </source>
</evidence>
<evidence type="ECO:0000256" key="7">
    <source>
        <dbReference type="ARBA" id="ARBA00013189"/>
    </source>
</evidence>
<keyword evidence="8" id="KW-0520">NAD</keyword>
<organism evidence="14">
    <name type="scientific">Sarcoptes scabiei</name>
    <name type="common">Itch mite</name>
    <name type="synonym">Acarus scabiei</name>
    <dbReference type="NCBI Taxonomy" id="52283"/>
    <lineage>
        <taxon>Eukaryota</taxon>
        <taxon>Metazoa</taxon>
        <taxon>Ecdysozoa</taxon>
        <taxon>Arthropoda</taxon>
        <taxon>Chelicerata</taxon>
        <taxon>Arachnida</taxon>
        <taxon>Acari</taxon>
        <taxon>Acariformes</taxon>
        <taxon>Sarcoptiformes</taxon>
        <taxon>Astigmata</taxon>
        <taxon>Psoroptidia</taxon>
        <taxon>Sarcoptoidea</taxon>
        <taxon>Sarcoptidae</taxon>
        <taxon>Sarcoptinae</taxon>
        <taxon>Sarcoptes</taxon>
    </lineage>
</organism>
<evidence type="ECO:0000313" key="15">
    <source>
        <dbReference type="EnsemblMetazoa" id="KAF7489644.1"/>
    </source>
</evidence>
<evidence type="ECO:0000256" key="1">
    <source>
        <dbReference type="ARBA" id="ARBA00000014"/>
    </source>
</evidence>
<evidence type="ECO:0000256" key="3">
    <source>
        <dbReference type="ARBA" id="ARBA00001911"/>
    </source>
</evidence>
<evidence type="ECO:0000259" key="13">
    <source>
        <dbReference type="Pfam" id="PF16363"/>
    </source>
</evidence>
<dbReference type="InterPro" id="IPR036291">
    <property type="entry name" value="NAD(P)-bd_dom_sf"/>
</dbReference>
<accession>A0A834VBW2</accession>
<reference evidence="16" key="1">
    <citation type="journal article" date="2020" name="PLoS Negl. Trop. Dis.">
        <title>High-quality nuclear genome for Sarcoptes scabiei-A critical resource for a neglected parasite.</title>
        <authorList>
            <person name="Korhonen P.K."/>
            <person name="Gasser R.B."/>
            <person name="Ma G."/>
            <person name="Wang T."/>
            <person name="Stroehlein A.J."/>
            <person name="Young N.D."/>
            <person name="Ang C.S."/>
            <person name="Fernando D.D."/>
            <person name="Lu H.C."/>
            <person name="Taylor S."/>
            <person name="Reynolds S.L."/>
            <person name="Mofiz E."/>
            <person name="Najaraj S.H."/>
            <person name="Gowda H."/>
            <person name="Madugundu A."/>
            <person name="Renuse S."/>
            <person name="Holt D."/>
            <person name="Pandey A."/>
            <person name="Papenfuss A.T."/>
            <person name="Fischer K."/>
        </authorList>
    </citation>
    <scope>NUCLEOTIDE SEQUENCE [LARGE SCALE GENOMIC DNA]</scope>
</reference>
<comment type="pathway">
    <text evidence="5">Carbohydrate metabolism; galactose metabolism.</text>
</comment>
<dbReference type="InterPro" id="IPR005886">
    <property type="entry name" value="UDP_G4E"/>
</dbReference>
<dbReference type="PANTHER" id="PTHR43725">
    <property type="entry name" value="UDP-GLUCOSE 4-EPIMERASE"/>
    <property type="match status" value="1"/>
</dbReference>
<dbReference type="GO" id="GO:0003978">
    <property type="term" value="F:UDP-glucose 4-epimerase activity"/>
    <property type="evidence" value="ECO:0007669"/>
    <property type="project" value="UniProtKB-EC"/>
</dbReference>
<comment type="catalytic activity">
    <reaction evidence="1">
        <text>UDP-N-acetyl-alpha-D-glucosamine = UDP-N-acetyl-alpha-D-galactosamine</text>
        <dbReference type="Rhea" id="RHEA:20517"/>
        <dbReference type="ChEBI" id="CHEBI:57705"/>
        <dbReference type="ChEBI" id="CHEBI:67138"/>
        <dbReference type="EC" id="5.1.3.7"/>
    </reaction>
</comment>
<dbReference type="OMA" id="RDYDTPD"/>
<dbReference type="Gene3D" id="3.90.25.10">
    <property type="entry name" value="UDP-galactose 4-epimerase, domain 1"/>
    <property type="match status" value="1"/>
</dbReference>
<dbReference type="NCBIfam" id="TIGR01179">
    <property type="entry name" value="galE"/>
    <property type="match status" value="1"/>
</dbReference>